<protein>
    <submittedName>
        <fullName evidence="1">Uncharacterized protein</fullName>
    </submittedName>
</protein>
<dbReference type="AlphaFoldDB" id="A0A2P2QST8"/>
<name>A0A2P2QST8_RHIMU</name>
<sequence length="38" mass="4532">MNSNNLRQFSVFFCCPSSFVDFLFGGHTCIHWFDFSRH</sequence>
<reference evidence="1" key="1">
    <citation type="submission" date="2018-02" db="EMBL/GenBank/DDBJ databases">
        <title>Rhizophora mucronata_Transcriptome.</title>
        <authorList>
            <person name="Meera S.P."/>
            <person name="Sreeshan A."/>
            <person name="Augustine A."/>
        </authorList>
    </citation>
    <scope>NUCLEOTIDE SEQUENCE</scope>
    <source>
        <tissue evidence="1">Leaf</tissue>
    </source>
</reference>
<dbReference type="EMBL" id="GGEC01089569">
    <property type="protein sequence ID" value="MBX70053.1"/>
    <property type="molecule type" value="Transcribed_RNA"/>
</dbReference>
<evidence type="ECO:0000313" key="1">
    <source>
        <dbReference type="EMBL" id="MBX70053.1"/>
    </source>
</evidence>
<proteinExistence type="predicted"/>
<accession>A0A2P2QST8</accession>
<organism evidence="1">
    <name type="scientific">Rhizophora mucronata</name>
    <name type="common">Asiatic mangrove</name>
    <dbReference type="NCBI Taxonomy" id="61149"/>
    <lineage>
        <taxon>Eukaryota</taxon>
        <taxon>Viridiplantae</taxon>
        <taxon>Streptophyta</taxon>
        <taxon>Embryophyta</taxon>
        <taxon>Tracheophyta</taxon>
        <taxon>Spermatophyta</taxon>
        <taxon>Magnoliopsida</taxon>
        <taxon>eudicotyledons</taxon>
        <taxon>Gunneridae</taxon>
        <taxon>Pentapetalae</taxon>
        <taxon>rosids</taxon>
        <taxon>fabids</taxon>
        <taxon>Malpighiales</taxon>
        <taxon>Rhizophoraceae</taxon>
        <taxon>Rhizophora</taxon>
    </lineage>
</organism>